<gene>
    <name evidence="9" type="ORF">CVU76_00510</name>
</gene>
<dbReference type="InterPro" id="IPR015424">
    <property type="entry name" value="PyrdxlP-dep_Trfase"/>
</dbReference>
<dbReference type="CDD" id="cd06453">
    <property type="entry name" value="SufS_like"/>
    <property type="match status" value="1"/>
</dbReference>
<evidence type="ECO:0000256" key="2">
    <source>
        <dbReference type="ARBA" id="ARBA00010447"/>
    </source>
</evidence>
<dbReference type="PANTHER" id="PTHR43586">
    <property type="entry name" value="CYSTEINE DESULFURASE"/>
    <property type="match status" value="1"/>
</dbReference>
<dbReference type="PROSITE" id="PS00595">
    <property type="entry name" value="AA_TRANSFER_CLASS_5"/>
    <property type="match status" value="1"/>
</dbReference>
<dbReference type="EC" id="2.8.1.7" evidence="3"/>
<feature type="domain" description="Aminotransferase class V" evidence="8">
    <location>
        <begin position="22"/>
        <end position="414"/>
    </location>
</feature>
<comment type="catalytic activity">
    <reaction evidence="6">
        <text>(sulfur carrier)-H + L-cysteine = (sulfur carrier)-SH + L-alanine</text>
        <dbReference type="Rhea" id="RHEA:43892"/>
        <dbReference type="Rhea" id="RHEA-COMP:14737"/>
        <dbReference type="Rhea" id="RHEA-COMP:14739"/>
        <dbReference type="ChEBI" id="CHEBI:29917"/>
        <dbReference type="ChEBI" id="CHEBI:35235"/>
        <dbReference type="ChEBI" id="CHEBI:57972"/>
        <dbReference type="ChEBI" id="CHEBI:64428"/>
        <dbReference type="EC" id="2.8.1.7"/>
    </reaction>
</comment>
<dbReference type="Proteomes" id="UP000233417">
    <property type="component" value="Unassembled WGS sequence"/>
</dbReference>
<dbReference type="GO" id="GO:0030170">
    <property type="term" value="F:pyridoxal phosphate binding"/>
    <property type="evidence" value="ECO:0007669"/>
    <property type="project" value="InterPro"/>
</dbReference>
<dbReference type="Gene3D" id="3.40.640.10">
    <property type="entry name" value="Type I PLP-dependent aspartate aminotransferase-like (Major domain)"/>
    <property type="match status" value="1"/>
</dbReference>
<name>A0A2N2F2S2_9BACT</name>
<protein>
    <recommendedName>
        <fullName evidence="3">cysteine desulfurase</fullName>
        <ecNumber evidence="3">2.8.1.7</ecNumber>
    </recommendedName>
</protein>
<comment type="caution">
    <text evidence="9">The sequence shown here is derived from an EMBL/GenBank/DDBJ whole genome shotgun (WGS) entry which is preliminary data.</text>
</comment>
<dbReference type="InterPro" id="IPR020578">
    <property type="entry name" value="Aminotrans_V_PyrdxlP_BS"/>
</dbReference>
<dbReference type="SUPFAM" id="SSF53383">
    <property type="entry name" value="PLP-dependent transferases"/>
    <property type="match status" value="1"/>
</dbReference>
<dbReference type="EMBL" id="PHAO01000001">
    <property type="protein sequence ID" value="PKN02511.1"/>
    <property type="molecule type" value="Genomic_DNA"/>
</dbReference>
<dbReference type="Pfam" id="PF00266">
    <property type="entry name" value="Aminotran_5"/>
    <property type="match status" value="1"/>
</dbReference>
<dbReference type="InterPro" id="IPR000192">
    <property type="entry name" value="Aminotrans_V_dom"/>
</dbReference>
<evidence type="ECO:0000256" key="7">
    <source>
        <dbReference type="RuleBase" id="RU004504"/>
    </source>
</evidence>
<keyword evidence="4" id="KW-0808">Transferase</keyword>
<organism evidence="9 10">
    <name type="scientific">Candidatus Dojkabacteria bacterium HGW-Dojkabacteria-1</name>
    <dbReference type="NCBI Taxonomy" id="2013761"/>
    <lineage>
        <taxon>Bacteria</taxon>
        <taxon>Candidatus Dojkabacteria</taxon>
    </lineage>
</organism>
<comment type="cofactor">
    <cofactor evidence="1 7">
        <name>pyridoxal 5'-phosphate</name>
        <dbReference type="ChEBI" id="CHEBI:597326"/>
    </cofactor>
</comment>
<comment type="similarity">
    <text evidence="2">Belongs to the class-V pyridoxal-phosphate-dependent aminotransferase family. Csd subfamily.</text>
</comment>
<reference evidence="9 10" key="1">
    <citation type="journal article" date="2017" name="ISME J.">
        <title>Potential for microbial H2 and metal transformations associated with novel bacteria and archaea in deep terrestrial subsurface sediments.</title>
        <authorList>
            <person name="Hernsdorf A.W."/>
            <person name="Amano Y."/>
            <person name="Miyakawa K."/>
            <person name="Ise K."/>
            <person name="Suzuki Y."/>
            <person name="Anantharaman K."/>
            <person name="Probst A."/>
            <person name="Burstein D."/>
            <person name="Thomas B.C."/>
            <person name="Banfield J.F."/>
        </authorList>
    </citation>
    <scope>NUCLEOTIDE SEQUENCE [LARGE SCALE GENOMIC DNA]</scope>
    <source>
        <strain evidence="9">HGW-Dojkabacteria-1</strain>
    </source>
</reference>
<dbReference type="InterPro" id="IPR010970">
    <property type="entry name" value="Cys_dSase_SufS"/>
</dbReference>
<evidence type="ECO:0000256" key="3">
    <source>
        <dbReference type="ARBA" id="ARBA00012239"/>
    </source>
</evidence>
<evidence type="ECO:0000256" key="4">
    <source>
        <dbReference type="ARBA" id="ARBA00022679"/>
    </source>
</evidence>
<dbReference type="PANTHER" id="PTHR43586:SF8">
    <property type="entry name" value="CYSTEINE DESULFURASE 1, CHLOROPLASTIC"/>
    <property type="match status" value="1"/>
</dbReference>
<evidence type="ECO:0000313" key="9">
    <source>
        <dbReference type="EMBL" id="PKN02511.1"/>
    </source>
</evidence>
<dbReference type="InterPro" id="IPR015421">
    <property type="entry name" value="PyrdxlP-dep_Trfase_major"/>
</dbReference>
<sequence>MFEEIRKEFPIIRGSRFGKKLVYLDSAATTQKPEFVIDRLKKYYETENANIHRGPYDLSLEGTKLWEWAHEKVASFINADSYKEIIFVRNTTEGLNLLVNTVGRKLLTKDDIVVVSEMEHHSNIVSWMILQKEIPFKIEYIPIKEEYSLDIDWFKKLIEKEGENIKIVSLVHISNVLGVKNDVEEIFKIAKKNNSFTMLDAAQSIVHCKVDVKEIGCDALTFSGHKAYAPTGTGAVYCKQKYLEELTPWMGGGEMISSVSFKDFEYNELPWKFEAGTPDIGGGIVLGYAIEWFEKALESVGGWESLIKHEQDLTEFFFKQFDGIGWFKPFGPRDSSRKYGAIAFHIEGFTFRGCKNIFNIETNRDGSGISNFLNEKGIAFREGYHCAEPLHDKLCVGPSLRFSLAIYTNEEDLKYAANMLKQAVLQGLN</sequence>
<evidence type="ECO:0000313" key="10">
    <source>
        <dbReference type="Proteomes" id="UP000233417"/>
    </source>
</evidence>
<dbReference type="Gene3D" id="3.90.1150.10">
    <property type="entry name" value="Aspartate Aminotransferase, domain 1"/>
    <property type="match status" value="1"/>
</dbReference>
<dbReference type="AlphaFoldDB" id="A0A2N2F2S2"/>
<keyword evidence="5" id="KW-0663">Pyridoxal phosphate</keyword>
<proteinExistence type="inferred from homology"/>
<evidence type="ECO:0000256" key="1">
    <source>
        <dbReference type="ARBA" id="ARBA00001933"/>
    </source>
</evidence>
<dbReference type="GO" id="GO:0006534">
    <property type="term" value="P:cysteine metabolic process"/>
    <property type="evidence" value="ECO:0007669"/>
    <property type="project" value="InterPro"/>
</dbReference>
<dbReference type="GO" id="GO:0031071">
    <property type="term" value="F:cysteine desulfurase activity"/>
    <property type="evidence" value="ECO:0007669"/>
    <property type="project" value="UniProtKB-EC"/>
</dbReference>
<accession>A0A2N2F2S2</accession>
<evidence type="ECO:0000259" key="8">
    <source>
        <dbReference type="Pfam" id="PF00266"/>
    </source>
</evidence>
<dbReference type="InterPro" id="IPR015422">
    <property type="entry name" value="PyrdxlP-dep_Trfase_small"/>
</dbReference>
<evidence type="ECO:0000256" key="5">
    <source>
        <dbReference type="ARBA" id="ARBA00022898"/>
    </source>
</evidence>
<evidence type="ECO:0000256" key="6">
    <source>
        <dbReference type="ARBA" id="ARBA00050776"/>
    </source>
</evidence>